<accession>A0A5C6QJT5</accession>
<comment type="caution">
    <text evidence="2">The sequence shown here is derived from an EMBL/GenBank/DDBJ whole genome shotgun (WGS) entry which is preliminary data.</text>
</comment>
<dbReference type="Proteomes" id="UP000321917">
    <property type="component" value="Unassembled WGS sequence"/>
</dbReference>
<dbReference type="Proteomes" id="UP000321525">
    <property type="component" value="Unassembled WGS sequence"/>
</dbReference>
<proteinExistence type="predicted"/>
<evidence type="ECO:0000313" key="3">
    <source>
        <dbReference type="Proteomes" id="UP000321525"/>
    </source>
</evidence>
<sequence length="517" mass="59200">MCEEESKIYTSEKLKSALNRFSNAINKINVFAYRQVYLLSNGVLSRNPYINKLLGRFYEDSFTSSVDQSYILLLAKLLSYYMKSFAKFFVWLLQKFFFSLSGYKSSNLNKHTEGLVLIDTYFVVPNLKRNDYRDRAYLRNLDLILEKHGKEYSYLPIFYGEKNPFKYISIFNAFKKNNVDYITEYELLNLADICKITWFILTYPFVVLRLAKNLETSDKDVALVKDELLLTIDQITWGSYARYLVGRRVGEKVKDSKLISWCEYQSIQKNLYKGLRDKNKSIKIFGCQFFLRFGDWVNIDIPNSEVDSGIAPDLILVNGRAAMVNDSKVPHKLGASLRNKPMFGIANNNNNKSELFPILLLSYLEGESKRLLQLIGDSGYKNKKVYVKAHPTLNLASLKPYISNHWIIVEGDLYDRLEDANIVIVTASGTAAEAVVIGKSVIVIGDPNGITTNPLLNLGKGKIWDIAETSEEVTNVAKKLLEYRVSNEEIVSQLSEKYKSLLFIDATDEDILAMFDL</sequence>
<gene>
    <name evidence="1" type="ORF">ESZ26_07125</name>
    <name evidence="2" type="ORF">ESZ27_05885</name>
</gene>
<evidence type="ECO:0000313" key="4">
    <source>
        <dbReference type="Proteomes" id="UP000321917"/>
    </source>
</evidence>
<evidence type="ECO:0000313" key="1">
    <source>
        <dbReference type="EMBL" id="TWX60829.1"/>
    </source>
</evidence>
<protein>
    <submittedName>
        <fullName evidence="2">Uncharacterized protein</fullName>
    </submittedName>
</protein>
<reference evidence="2 4" key="1">
    <citation type="submission" date="2019-07" db="EMBL/GenBank/DDBJ databases">
        <title>Genomes of sea-ice associated Colwellia species.</title>
        <authorList>
            <person name="Bowman J.P."/>
        </authorList>
    </citation>
    <scope>NUCLEOTIDE SEQUENCE [LARGE SCALE GENOMIC DNA]</scope>
    <source>
        <strain evidence="1 3">ACAM 607</strain>
        <strain evidence="2 4">IC036</strain>
    </source>
</reference>
<evidence type="ECO:0000313" key="2">
    <source>
        <dbReference type="EMBL" id="TWX69159.1"/>
    </source>
</evidence>
<name>A0A5C6QJT5_9GAMM</name>
<keyword evidence="3" id="KW-1185">Reference proteome</keyword>
<organism evidence="2 4">
    <name type="scientific">Colwellia hornerae</name>
    <dbReference type="NCBI Taxonomy" id="89402"/>
    <lineage>
        <taxon>Bacteria</taxon>
        <taxon>Pseudomonadati</taxon>
        <taxon>Pseudomonadota</taxon>
        <taxon>Gammaproteobacteria</taxon>
        <taxon>Alteromonadales</taxon>
        <taxon>Colwelliaceae</taxon>
        <taxon>Colwellia</taxon>
    </lineage>
</organism>
<dbReference type="OrthoDB" id="5368465at2"/>
<dbReference type="EMBL" id="VOLQ01000008">
    <property type="protein sequence ID" value="TWX69159.1"/>
    <property type="molecule type" value="Genomic_DNA"/>
</dbReference>
<dbReference type="RefSeq" id="WP_146799058.1">
    <property type="nucleotide sequence ID" value="NZ_VOLP01000009.1"/>
</dbReference>
<dbReference type="AlphaFoldDB" id="A0A5C6QJT5"/>
<dbReference type="EMBL" id="VOLR01000008">
    <property type="protein sequence ID" value="TWX60829.1"/>
    <property type="molecule type" value="Genomic_DNA"/>
</dbReference>